<accession>A0A9Q0DE14</accession>
<organism evidence="3 4">
    <name type="scientific">Muraenolepis orangiensis</name>
    <name type="common">Patagonian moray cod</name>
    <dbReference type="NCBI Taxonomy" id="630683"/>
    <lineage>
        <taxon>Eukaryota</taxon>
        <taxon>Metazoa</taxon>
        <taxon>Chordata</taxon>
        <taxon>Craniata</taxon>
        <taxon>Vertebrata</taxon>
        <taxon>Euteleostomi</taxon>
        <taxon>Actinopterygii</taxon>
        <taxon>Neopterygii</taxon>
        <taxon>Teleostei</taxon>
        <taxon>Neoteleostei</taxon>
        <taxon>Acanthomorphata</taxon>
        <taxon>Zeiogadaria</taxon>
        <taxon>Gadariae</taxon>
        <taxon>Gadiformes</taxon>
        <taxon>Muraenolepidoidei</taxon>
        <taxon>Muraenolepididae</taxon>
        <taxon>Muraenolepis</taxon>
    </lineage>
</organism>
<keyword evidence="2" id="KW-0812">Transmembrane</keyword>
<evidence type="ECO:0000256" key="1">
    <source>
        <dbReference type="SAM" id="MobiDB-lite"/>
    </source>
</evidence>
<feature type="transmembrane region" description="Helical" evidence="2">
    <location>
        <begin position="92"/>
        <end position="109"/>
    </location>
</feature>
<feature type="transmembrane region" description="Helical" evidence="2">
    <location>
        <begin position="148"/>
        <end position="167"/>
    </location>
</feature>
<keyword evidence="4" id="KW-1185">Reference proteome</keyword>
<evidence type="ECO:0000256" key="2">
    <source>
        <dbReference type="SAM" id="Phobius"/>
    </source>
</evidence>
<gene>
    <name evidence="3" type="ORF">NHX12_010792</name>
</gene>
<dbReference type="EMBL" id="JANIIK010000116">
    <property type="protein sequence ID" value="KAJ3587194.1"/>
    <property type="molecule type" value="Genomic_DNA"/>
</dbReference>
<keyword evidence="2" id="KW-1133">Transmembrane helix</keyword>
<dbReference type="Proteomes" id="UP001148018">
    <property type="component" value="Unassembled WGS sequence"/>
</dbReference>
<feature type="compositionally biased region" description="Pro residues" evidence="1">
    <location>
        <begin position="57"/>
        <end position="66"/>
    </location>
</feature>
<evidence type="ECO:0000313" key="4">
    <source>
        <dbReference type="Proteomes" id="UP001148018"/>
    </source>
</evidence>
<dbReference type="OrthoDB" id="546434at2759"/>
<evidence type="ECO:0000313" key="3">
    <source>
        <dbReference type="EMBL" id="KAJ3587194.1"/>
    </source>
</evidence>
<dbReference type="AlphaFoldDB" id="A0A9Q0DE14"/>
<keyword evidence="2" id="KW-0472">Membrane</keyword>
<protein>
    <submittedName>
        <fullName evidence="3">Uncharacterized protein</fullName>
    </submittedName>
</protein>
<comment type="caution">
    <text evidence="3">The sequence shown here is derived from an EMBL/GenBank/DDBJ whole genome shotgun (WGS) entry which is preliminary data.</text>
</comment>
<sequence length="171" mass="19589">MMCETVRYERHEANEVDYMDENEEYFQRQASHRQSRRRFRKINQKGERQTIIDTVDPYPPGKPPPAGRSYHTVSPGPAPSPPHPKRLGSTPWFYWLMVLFVCWWFYLLVVLPADGSVLCAGCSTCWWFYLLVVLPADGSVLCAGGSTCWWFYLLMVLSCVLVVPPAGGSTY</sequence>
<name>A0A9Q0DE14_9TELE</name>
<reference evidence="3" key="1">
    <citation type="submission" date="2022-07" db="EMBL/GenBank/DDBJ databases">
        <title>Chromosome-level genome of Muraenolepis orangiensis.</title>
        <authorList>
            <person name="Kim J."/>
        </authorList>
    </citation>
    <scope>NUCLEOTIDE SEQUENCE</scope>
    <source>
        <strain evidence="3">KU_S4_2022</strain>
        <tissue evidence="3">Muscle</tissue>
    </source>
</reference>
<proteinExistence type="predicted"/>
<feature type="region of interest" description="Disordered" evidence="1">
    <location>
        <begin position="52"/>
        <end position="82"/>
    </location>
</feature>